<evidence type="ECO:0008006" key="7">
    <source>
        <dbReference type="Google" id="ProtNLM"/>
    </source>
</evidence>
<protein>
    <recommendedName>
        <fullName evidence="7">Aspartic peptidase domain-containing protein</fullName>
    </recommendedName>
</protein>
<evidence type="ECO:0000259" key="4">
    <source>
        <dbReference type="Pfam" id="PF23865"/>
    </source>
</evidence>
<evidence type="ECO:0000313" key="6">
    <source>
        <dbReference type="Proteomes" id="UP001610444"/>
    </source>
</evidence>
<evidence type="ECO:0000259" key="3">
    <source>
        <dbReference type="Pfam" id="PF22974"/>
    </source>
</evidence>
<feature type="region of interest" description="Disordered" evidence="1">
    <location>
        <begin position="493"/>
        <end position="544"/>
    </location>
</feature>
<organism evidence="5 6">
    <name type="scientific">Aspergillus pseudodeflectus</name>
    <dbReference type="NCBI Taxonomy" id="176178"/>
    <lineage>
        <taxon>Eukaryota</taxon>
        <taxon>Fungi</taxon>
        <taxon>Dikarya</taxon>
        <taxon>Ascomycota</taxon>
        <taxon>Pezizomycotina</taxon>
        <taxon>Eurotiomycetes</taxon>
        <taxon>Eurotiomycetidae</taxon>
        <taxon>Eurotiales</taxon>
        <taxon>Aspergillaceae</taxon>
        <taxon>Aspergillus</taxon>
        <taxon>Aspergillus subgen. Nidulantes</taxon>
    </lineage>
</organism>
<accession>A0ABR4K0Z9</accession>
<keyword evidence="2" id="KW-0732">Signal</keyword>
<feature type="signal peptide" evidence="2">
    <location>
        <begin position="1"/>
        <end position="23"/>
    </location>
</feature>
<sequence>MARLSRSWLSTYLLPLFFQISFSLVFKEIPAPDAVPPYLRTRTTEDLDFSMLELLSRDSFYWTGAQNGHPTLANLTIDLPGDDETVISIDRFKHLLTSIQCTNRSMTVAFKNDKAYGYIKRGWQWLNDVDPHKLVVVAGAGDCGWNPTRIPFAASTVVFDDAANTAKLVGKTMAWKDFQNYELTVGKYRPVSGSNYVFQRDIDKTMTLPFDLPLPFSSGKIQTPVDNLDLTWFCADCGTQGSFDFGFHIETKNGVPNGASISLSPNGVKAVLTPRIAIQADIGGDIDDEWEIGKIPVGGVSIPGGILDVGPQITFSLGYSIGPLQGSAGITTGVTVSIPDDSELEIGLISPDVSSTGWSPELETKPVTVDARLLGEVLVYVKASIDLSAEALGQGFEAGINLKPYVGGALMAQATSGEVCEGEGDHYGVKVSPKAGVALNADVAKADDPEDPLAEAVIAVSQILPFDHELFLIVQSVTASLPTYCAGFGGAKDPSSTGIPSSSVPSPTETPTPTGSSSPISTPTSTPSSSSNLIRREPYVTRVF</sequence>
<feature type="chain" id="PRO_5045241862" description="Aspartic peptidase domain-containing protein" evidence="2">
    <location>
        <begin position="24"/>
        <end position="544"/>
    </location>
</feature>
<keyword evidence="6" id="KW-1185">Reference proteome</keyword>
<dbReference type="InterPro" id="IPR055647">
    <property type="entry name" value="DUF7223"/>
</dbReference>
<feature type="compositionally biased region" description="Basic and acidic residues" evidence="1">
    <location>
        <begin position="534"/>
        <end position="544"/>
    </location>
</feature>
<feature type="domain" description="DUF7223" evidence="4">
    <location>
        <begin position="216"/>
        <end position="462"/>
    </location>
</feature>
<proteinExistence type="predicted"/>
<dbReference type="Pfam" id="PF22974">
    <property type="entry name" value="DUF7029"/>
    <property type="match status" value="1"/>
</dbReference>
<gene>
    <name evidence="5" type="ORF">BJX68DRAFT_256584</name>
</gene>
<feature type="domain" description="DUF7029" evidence="3">
    <location>
        <begin position="81"/>
        <end position="178"/>
    </location>
</feature>
<feature type="compositionally biased region" description="Low complexity" evidence="1">
    <location>
        <begin position="494"/>
        <end position="531"/>
    </location>
</feature>
<comment type="caution">
    <text evidence="5">The sequence shown here is derived from an EMBL/GenBank/DDBJ whole genome shotgun (WGS) entry which is preliminary data.</text>
</comment>
<evidence type="ECO:0000256" key="2">
    <source>
        <dbReference type="SAM" id="SignalP"/>
    </source>
</evidence>
<dbReference type="GeneID" id="98158366"/>
<dbReference type="Pfam" id="PF23865">
    <property type="entry name" value="DUF7223"/>
    <property type="match status" value="1"/>
</dbReference>
<reference evidence="5 6" key="1">
    <citation type="submission" date="2024-07" db="EMBL/GenBank/DDBJ databases">
        <title>Section-level genome sequencing and comparative genomics of Aspergillus sections Usti and Cavernicolus.</title>
        <authorList>
            <consortium name="Lawrence Berkeley National Laboratory"/>
            <person name="Nybo J.L."/>
            <person name="Vesth T.C."/>
            <person name="Theobald S."/>
            <person name="Frisvad J.C."/>
            <person name="Larsen T.O."/>
            <person name="Kjaerboelling I."/>
            <person name="Rothschild-Mancinelli K."/>
            <person name="Lyhne E.K."/>
            <person name="Kogle M.E."/>
            <person name="Barry K."/>
            <person name="Clum A."/>
            <person name="Na H."/>
            <person name="Ledsgaard L."/>
            <person name="Lin J."/>
            <person name="Lipzen A."/>
            <person name="Kuo A."/>
            <person name="Riley R."/>
            <person name="Mondo S."/>
            <person name="LaButti K."/>
            <person name="Haridas S."/>
            <person name="Pangalinan J."/>
            <person name="Salamov A.A."/>
            <person name="Simmons B.A."/>
            <person name="Magnuson J.K."/>
            <person name="Chen J."/>
            <person name="Drula E."/>
            <person name="Henrissat B."/>
            <person name="Wiebenga A."/>
            <person name="Lubbers R.J."/>
            <person name="Gomes A.C."/>
            <person name="Macurrencykelacurrency M.R."/>
            <person name="Stajich J."/>
            <person name="Grigoriev I.V."/>
            <person name="Mortensen U.H."/>
            <person name="De vries R.P."/>
            <person name="Baker S.E."/>
            <person name="Andersen M.R."/>
        </authorList>
    </citation>
    <scope>NUCLEOTIDE SEQUENCE [LARGE SCALE GENOMIC DNA]</scope>
    <source>
        <strain evidence="5 6">CBS 756.74</strain>
    </source>
</reference>
<dbReference type="InterPro" id="IPR054293">
    <property type="entry name" value="DUF7029"/>
</dbReference>
<dbReference type="EMBL" id="JBFXLR010000034">
    <property type="protein sequence ID" value="KAL2846010.1"/>
    <property type="molecule type" value="Genomic_DNA"/>
</dbReference>
<evidence type="ECO:0000256" key="1">
    <source>
        <dbReference type="SAM" id="MobiDB-lite"/>
    </source>
</evidence>
<name>A0ABR4K0Z9_9EURO</name>
<dbReference type="Proteomes" id="UP001610444">
    <property type="component" value="Unassembled WGS sequence"/>
</dbReference>
<evidence type="ECO:0000313" key="5">
    <source>
        <dbReference type="EMBL" id="KAL2846010.1"/>
    </source>
</evidence>
<dbReference type="RefSeq" id="XP_070896940.1">
    <property type="nucleotide sequence ID" value="XM_071043202.1"/>
</dbReference>